<name>A0ABN8NH72_9CNID</name>
<organism evidence="1 2">
    <name type="scientific">Porites lobata</name>
    <dbReference type="NCBI Taxonomy" id="104759"/>
    <lineage>
        <taxon>Eukaryota</taxon>
        <taxon>Metazoa</taxon>
        <taxon>Cnidaria</taxon>
        <taxon>Anthozoa</taxon>
        <taxon>Hexacorallia</taxon>
        <taxon>Scleractinia</taxon>
        <taxon>Fungiina</taxon>
        <taxon>Poritidae</taxon>
        <taxon>Porites</taxon>
    </lineage>
</organism>
<evidence type="ECO:0000313" key="1">
    <source>
        <dbReference type="EMBL" id="CAH3109258.1"/>
    </source>
</evidence>
<dbReference type="EMBL" id="CALNXK010000021">
    <property type="protein sequence ID" value="CAH3109258.1"/>
    <property type="molecule type" value="Genomic_DNA"/>
</dbReference>
<comment type="caution">
    <text evidence="1">The sequence shown here is derived from an EMBL/GenBank/DDBJ whole genome shotgun (WGS) entry which is preliminary data.</text>
</comment>
<accession>A0ABN8NH72</accession>
<gene>
    <name evidence="1" type="ORF">PLOB_00017663</name>
</gene>
<reference evidence="1 2" key="1">
    <citation type="submission" date="2022-05" db="EMBL/GenBank/DDBJ databases">
        <authorList>
            <consortium name="Genoscope - CEA"/>
            <person name="William W."/>
        </authorList>
    </citation>
    <scope>NUCLEOTIDE SEQUENCE [LARGE SCALE GENOMIC DNA]</scope>
</reference>
<sequence length="110" mass="12740">MKSRWPPTQREFALYDHTEKLGTLSNPVRKKIRQVCWKASYLSFLLFFKTTGMKMTVQSAVMEYDHGLQAGDQRSRVRTSSEVQTQTNCYMYAVLLPVISALDLISEKTR</sequence>
<evidence type="ECO:0000313" key="2">
    <source>
        <dbReference type="Proteomes" id="UP001159405"/>
    </source>
</evidence>
<protein>
    <submittedName>
        <fullName evidence="1">Uncharacterized protein</fullName>
    </submittedName>
</protein>
<dbReference type="Proteomes" id="UP001159405">
    <property type="component" value="Unassembled WGS sequence"/>
</dbReference>
<keyword evidence="2" id="KW-1185">Reference proteome</keyword>
<proteinExistence type="predicted"/>